<feature type="signal peptide" evidence="8">
    <location>
        <begin position="1"/>
        <end position="17"/>
    </location>
</feature>
<evidence type="ECO:0000256" key="7">
    <source>
        <dbReference type="ARBA" id="ARBA00023288"/>
    </source>
</evidence>
<dbReference type="AlphaFoldDB" id="A0A0B7JXM7"/>
<reference evidence="10" key="1">
    <citation type="submission" date="2015-01" db="EMBL/GenBank/DDBJ databases">
        <authorList>
            <person name="Durling Mikael"/>
        </authorList>
    </citation>
    <scope>NUCLEOTIDE SEQUENCE</scope>
</reference>
<proteinExistence type="predicted"/>
<dbReference type="CDD" id="cd21176">
    <property type="entry name" value="LPMO_auxiliary-like"/>
    <property type="match status" value="1"/>
</dbReference>
<dbReference type="GO" id="GO:0098552">
    <property type="term" value="C:side of membrane"/>
    <property type="evidence" value="ECO:0007669"/>
    <property type="project" value="UniProtKB-KW"/>
</dbReference>
<evidence type="ECO:0000256" key="1">
    <source>
        <dbReference type="ARBA" id="ARBA00004609"/>
    </source>
</evidence>
<dbReference type="PANTHER" id="PTHR34992">
    <property type="entry name" value="HYPHAL ANASTAMOSIS-7 PROTEIN"/>
    <property type="match status" value="1"/>
</dbReference>
<dbReference type="InterPro" id="IPR046936">
    <property type="entry name" value="BIM1-like"/>
</dbReference>
<name>A0A0B7JXM7_BIOOC</name>
<evidence type="ECO:0000256" key="8">
    <source>
        <dbReference type="SAM" id="SignalP"/>
    </source>
</evidence>
<dbReference type="GO" id="GO:0005886">
    <property type="term" value="C:plasma membrane"/>
    <property type="evidence" value="ECO:0007669"/>
    <property type="project" value="UniProtKB-SubCell"/>
</dbReference>
<keyword evidence="7" id="KW-0449">Lipoprotein</keyword>
<comment type="subcellular location">
    <subcellularLocation>
        <location evidence="1">Cell membrane</location>
        <topology evidence="1">Lipid-anchor</topology>
        <topology evidence="1">GPI-anchor</topology>
    </subcellularLocation>
</comment>
<evidence type="ECO:0000259" key="9">
    <source>
        <dbReference type="Pfam" id="PF20238"/>
    </source>
</evidence>
<keyword evidence="6" id="KW-0325">Glycoprotein</keyword>
<keyword evidence="2" id="KW-1003">Cell membrane</keyword>
<sequence>MRSESLLVLLFAAFATAHIVISYPGWRGNNLITNDTFPYGMQWMYPCGGIGTTTNRTYWPTTGGAVAFQPGWFRGHERANIQVNIGYGTNGPDNGPVDMSNQMVPVIQLLGPSNGPYPGTVCFPQVPMPKDANVSVGDKATIQVVEQAQHGAALFSCVDIEFAAPGDPKIEKVTEDNCFNSTDFGFAEIYAIATTNPVTGKSYDNVKNDAVSTRSSLGLISTVVAAGLWALL</sequence>
<protein>
    <recommendedName>
        <fullName evidence="9">Copper acquisition factor BIM1-like domain-containing protein</fullName>
    </recommendedName>
</protein>
<accession>A0A0B7JXM7</accession>
<keyword evidence="3" id="KW-0336">GPI-anchor</keyword>
<keyword evidence="4 8" id="KW-0732">Signal</keyword>
<dbReference type="EMBL" id="JADCTT010000008">
    <property type="protein sequence ID" value="KAF9749232.1"/>
    <property type="molecule type" value="Genomic_DNA"/>
</dbReference>
<organism evidence="10">
    <name type="scientific">Bionectria ochroleuca</name>
    <name type="common">Gliocladium roseum</name>
    <dbReference type="NCBI Taxonomy" id="29856"/>
    <lineage>
        <taxon>Eukaryota</taxon>
        <taxon>Fungi</taxon>
        <taxon>Dikarya</taxon>
        <taxon>Ascomycota</taxon>
        <taxon>Pezizomycotina</taxon>
        <taxon>Sordariomycetes</taxon>
        <taxon>Hypocreomycetidae</taxon>
        <taxon>Hypocreales</taxon>
        <taxon>Bionectriaceae</taxon>
        <taxon>Clonostachys</taxon>
    </lineage>
</organism>
<evidence type="ECO:0000256" key="6">
    <source>
        <dbReference type="ARBA" id="ARBA00023180"/>
    </source>
</evidence>
<keyword evidence="5" id="KW-0472">Membrane</keyword>
<dbReference type="EMBL" id="CDPU01000007">
    <property type="protein sequence ID" value="CEO47390.1"/>
    <property type="molecule type" value="Genomic_DNA"/>
</dbReference>
<gene>
    <name evidence="10" type="ORF">BN869_000003445_1</name>
    <name evidence="11" type="ORF">IM811_017027</name>
</gene>
<evidence type="ECO:0000313" key="10">
    <source>
        <dbReference type="EMBL" id="CEO47390.1"/>
    </source>
</evidence>
<feature type="domain" description="Copper acquisition factor BIM1-like" evidence="9">
    <location>
        <begin position="17"/>
        <end position="183"/>
    </location>
</feature>
<evidence type="ECO:0000256" key="2">
    <source>
        <dbReference type="ARBA" id="ARBA00022475"/>
    </source>
</evidence>
<evidence type="ECO:0000256" key="4">
    <source>
        <dbReference type="ARBA" id="ARBA00022729"/>
    </source>
</evidence>
<evidence type="ECO:0000313" key="11">
    <source>
        <dbReference type="EMBL" id="KAF9749232.1"/>
    </source>
</evidence>
<evidence type="ECO:0000256" key="5">
    <source>
        <dbReference type="ARBA" id="ARBA00023136"/>
    </source>
</evidence>
<dbReference type="Proteomes" id="UP000616885">
    <property type="component" value="Unassembled WGS sequence"/>
</dbReference>
<evidence type="ECO:0000256" key="3">
    <source>
        <dbReference type="ARBA" id="ARBA00022622"/>
    </source>
</evidence>
<dbReference type="PANTHER" id="PTHR34992:SF10">
    <property type="entry name" value="COPPER ACQUISITION FACTOR BIM1-LIKE DOMAIN-CONTAINING PROTEIN"/>
    <property type="match status" value="1"/>
</dbReference>
<dbReference type="Pfam" id="PF20238">
    <property type="entry name" value="BIM1-like_dom"/>
    <property type="match status" value="1"/>
</dbReference>
<dbReference type="InterPro" id="IPR046530">
    <property type="entry name" value="BIM1-like_dom"/>
</dbReference>
<reference evidence="11" key="2">
    <citation type="submission" date="2020-10" db="EMBL/GenBank/DDBJ databases">
        <title>High-Quality Genome Resource of Clonostachys rosea strain S41 by Oxford Nanopore Long-Read Sequencing.</title>
        <authorList>
            <person name="Wang H."/>
        </authorList>
    </citation>
    <scope>NUCLEOTIDE SEQUENCE</scope>
    <source>
        <strain evidence="11">S41</strain>
    </source>
</reference>
<feature type="chain" id="PRO_5044541117" description="Copper acquisition factor BIM1-like domain-containing protein" evidence="8">
    <location>
        <begin position="18"/>
        <end position="232"/>
    </location>
</feature>